<evidence type="ECO:0000313" key="7">
    <source>
        <dbReference type="EMBL" id="QKV50262.1"/>
    </source>
</evidence>
<feature type="transmembrane region" description="Helical" evidence="1">
    <location>
        <begin position="37"/>
        <end position="56"/>
    </location>
</feature>
<evidence type="ECO:0000313" key="4">
    <source>
        <dbReference type="EMBL" id="AMQ35830.1"/>
    </source>
</evidence>
<dbReference type="EMBL" id="KU529794">
    <property type="protein sequence ID" value="AMQ36064.1"/>
    <property type="molecule type" value="Genomic_DNA"/>
</dbReference>
<keyword evidence="8" id="KW-1185">Reference proteome</keyword>
<protein>
    <submittedName>
        <fullName evidence="3 7">ORF101 protein</fullName>
    </submittedName>
    <submittedName>
        <fullName evidence="4">PxGV-Korf101 protein</fullName>
    </submittedName>
    <submittedName>
        <fullName evidence="5">PxGV-Morf101 protein</fullName>
    </submittedName>
    <submittedName>
        <fullName evidence="6">PxGV-Torf101 protein</fullName>
    </submittedName>
    <submittedName>
        <fullName evidence="2">PxORF103 peptide</fullName>
    </submittedName>
</protein>
<dbReference type="RefSeq" id="NP_068322.1">
    <property type="nucleotide sequence ID" value="NC_002593.1"/>
</dbReference>
<keyword evidence="1" id="KW-1133">Transmembrane helix</keyword>
<evidence type="ECO:0000313" key="8">
    <source>
        <dbReference type="Proteomes" id="UP000201310"/>
    </source>
</evidence>
<evidence type="ECO:0000313" key="5">
    <source>
        <dbReference type="EMBL" id="AMQ35947.1"/>
    </source>
</evidence>
<dbReference type="EMBL" id="KU529792">
    <property type="protein sequence ID" value="AMQ35830.1"/>
    <property type="molecule type" value="Genomic_DNA"/>
</dbReference>
<name>Q9DVT0_9BBAC</name>
<proteinExistence type="predicted"/>
<reference evidence="7" key="3">
    <citation type="submission" date="2019-06" db="EMBL/GenBank/DDBJ databases">
        <title>Plutella xylostella granulovirus.</title>
        <authorList>
            <person name="Li L."/>
            <person name="Zhang M."/>
        </authorList>
    </citation>
    <scope>NUCLEOTIDE SEQUENCE</scope>
    <source>
        <strain evidence="7">PlxyGV_NW</strain>
    </source>
</reference>
<organism evidence="2 8">
    <name type="scientific">Plutella xylostella granulovirus</name>
    <dbReference type="NCBI Taxonomy" id="98383"/>
    <lineage>
        <taxon>Viruses</taxon>
        <taxon>Viruses incertae sedis</taxon>
        <taxon>Naldaviricetes</taxon>
        <taxon>Lefavirales</taxon>
        <taxon>Baculoviridae</taxon>
        <taxon>Betabaculovirus</taxon>
        <taxon>Betabaculovirus pluxylostellae</taxon>
    </lineage>
</organism>
<accession>Q9DVT0</accession>
<evidence type="ECO:0000313" key="3">
    <source>
        <dbReference type="EMBL" id="AMQ35713.1"/>
    </source>
</evidence>
<gene>
    <name evidence="2" type="primary">Pxorf103</name>
    <name evidence="7" type="synonym">ORF101</name>
    <name evidence="3" type="synonym">PxGV-Corf101</name>
    <name evidence="4" type="synonym">PxGV-Korf101</name>
    <name evidence="5" type="synonym">PxGV-Morf101</name>
    <name evidence="6" type="synonym">PxGV-Torf101</name>
</gene>
<reference evidence="3" key="2">
    <citation type="submission" date="2016-01" db="EMBL/GenBank/DDBJ databases">
        <title>Complete Genome Sequences of Four Plutella xylostella Granulovirus Isolates.</title>
        <authorList>
            <person name="Spence R.J."/>
            <person name="Noune C."/>
            <person name="Hauxwell C."/>
        </authorList>
    </citation>
    <scope>NUCLEOTIDE SEQUENCE</scope>
    <source>
        <strain evidence="3">PxGV_C</strain>
        <strain evidence="4">PxGV_K</strain>
        <strain evidence="5">PxGV_M</strain>
        <strain evidence="6">PxGV_T</strain>
    </source>
</reference>
<dbReference type="EMBL" id="KU529791">
    <property type="protein sequence ID" value="AMQ35713.1"/>
    <property type="molecule type" value="Genomic_DNA"/>
</dbReference>
<dbReference type="EMBL" id="KU529793">
    <property type="protein sequence ID" value="AMQ35947.1"/>
    <property type="molecule type" value="Genomic_DNA"/>
</dbReference>
<reference evidence="2 8" key="1">
    <citation type="journal article" date="2000" name="Virology">
        <title>Sequence analysis of the Plutella xylostella granulovirus genome.</title>
        <authorList>
            <person name="Hashimoto Y."/>
            <person name="Hayakawa T."/>
            <person name="Ueno Y."/>
            <person name="Fujita T."/>
            <person name="Sano Y."/>
            <person name="Matsumoto T."/>
        </authorList>
    </citation>
    <scope>NUCLEOTIDE SEQUENCE [LARGE SCALE GENOMIC DNA]</scope>
    <source>
        <strain evidence="2 8">K1</strain>
    </source>
</reference>
<sequence>MGLCCDSCFNRFTEIREDDLFDEDDEEPKCCCCCKCLTSFIFIALLLCLGIVMFIYRENILVALKK</sequence>
<dbReference type="GeneID" id="912145"/>
<evidence type="ECO:0000313" key="2">
    <source>
        <dbReference type="EMBL" id="AAG27401.1"/>
    </source>
</evidence>
<keyword evidence="1" id="KW-0472">Membrane</keyword>
<keyword evidence="1" id="KW-0812">Transmembrane</keyword>
<dbReference type="EMBL" id="MN099286">
    <property type="protein sequence ID" value="QKV50262.1"/>
    <property type="molecule type" value="Genomic_DNA"/>
</dbReference>
<dbReference type="EMBL" id="AF270937">
    <property type="protein sequence ID" value="AAG27401.1"/>
    <property type="molecule type" value="Genomic_DNA"/>
</dbReference>
<evidence type="ECO:0000256" key="1">
    <source>
        <dbReference type="SAM" id="Phobius"/>
    </source>
</evidence>
<dbReference type="Proteomes" id="UP000201310">
    <property type="component" value="Segment"/>
</dbReference>
<dbReference type="KEGG" id="vg:912145"/>
<evidence type="ECO:0000313" key="6">
    <source>
        <dbReference type="EMBL" id="AMQ36064.1"/>
    </source>
</evidence>